<dbReference type="RefSeq" id="WP_218577522.1">
    <property type="nucleotide sequence ID" value="NZ_BAABJB010000001.1"/>
</dbReference>
<organism evidence="2 3">
    <name type="scientific">Phytohabitans rumicis</name>
    <dbReference type="NCBI Taxonomy" id="1076125"/>
    <lineage>
        <taxon>Bacteria</taxon>
        <taxon>Bacillati</taxon>
        <taxon>Actinomycetota</taxon>
        <taxon>Actinomycetes</taxon>
        <taxon>Micromonosporales</taxon>
        <taxon>Micromonosporaceae</taxon>
    </lineage>
</organism>
<name>A0A6V8LHJ3_9ACTN</name>
<dbReference type="SUPFAM" id="SSF51658">
    <property type="entry name" value="Xylose isomerase-like"/>
    <property type="match status" value="1"/>
</dbReference>
<dbReference type="PANTHER" id="PTHR12110">
    <property type="entry name" value="HYDROXYPYRUVATE ISOMERASE"/>
    <property type="match status" value="1"/>
</dbReference>
<proteinExistence type="predicted"/>
<reference evidence="2 3" key="2">
    <citation type="submission" date="2020-03" db="EMBL/GenBank/DDBJ databases">
        <authorList>
            <person name="Ichikawa N."/>
            <person name="Kimura A."/>
            <person name="Kitahashi Y."/>
            <person name="Uohara A."/>
        </authorList>
    </citation>
    <scope>NUCLEOTIDE SEQUENCE [LARGE SCALE GENOMIC DNA]</scope>
    <source>
        <strain evidence="2 3">NBRC 108638</strain>
    </source>
</reference>
<feature type="domain" description="Xylose isomerase-like TIM barrel" evidence="1">
    <location>
        <begin position="22"/>
        <end position="234"/>
    </location>
</feature>
<dbReference type="Gene3D" id="3.20.20.150">
    <property type="entry name" value="Divalent-metal-dependent TIM barrel enzymes"/>
    <property type="match status" value="1"/>
</dbReference>
<evidence type="ECO:0000313" key="3">
    <source>
        <dbReference type="Proteomes" id="UP000482960"/>
    </source>
</evidence>
<gene>
    <name evidence="2" type="ORF">Prum_077110</name>
</gene>
<dbReference type="InterPro" id="IPR036237">
    <property type="entry name" value="Xyl_isomerase-like_sf"/>
</dbReference>
<reference evidence="2 3" key="1">
    <citation type="submission" date="2020-03" db="EMBL/GenBank/DDBJ databases">
        <title>Whole genome shotgun sequence of Phytohabitans rumicis NBRC 108638.</title>
        <authorList>
            <person name="Komaki H."/>
            <person name="Tamura T."/>
        </authorList>
    </citation>
    <scope>NUCLEOTIDE SEQUENCE [LARGE SCALE GENOMIC DNA]</scope>
    <source>
        <strain evidence="2 3">NBRC 108638</strain>
    </source>
</reference>
<protein>
    <submittedName>
        <fullName evidence="2">Sugar phosphate isomerase</fullName>
    </submittedName>
</protein>
<dbReference type="GO" id="GO:0016853">
    <property type="term" value="F:isomerase activity"/>
    <property type="evidence" value="ECO:0007669"/>
    <property type="project" value="UniProtKB-KW"/>
</dbReference>
<dbReference type="PANTHER" id="PTHR12110:SF52">
    <property type="entry name" value="XYLOSE ISOMERASE"/>
    <property type="match status" value="1"/>
</dbReference>
<evidence type="ECO:0000259" key="1">
    <source>
        <dbReference type="Pfam" id="PF01261"/>
    </source>
</evidence>
<keyword evidence="2" id="KW-0413">Isomerase</keyword>
<dbReference type="InterPro" id="IPR013022">
    <property type="entry name" value="Xyl_isomerase-like_TIM-brl"/>
</dbReference>
<comment type="caution">
    <text evidence="2">The sequence shown here is derived from an EMBL/GenBank/DDBJ whole genome shotgun (WGS) entry which is preliminary data.</text>
</comment>
<dbReference type="AlphaFoldDB" id="A0A6V8LHJ3"/>
<dbReference type="Proteomes" id="UP000482960">
    <property type="component" value="Unassembled WGS sequence"/>
</dbReference>
<keyword evidence="3" id="KW-1185">Reference proteome</keyword>
<sequence>MIGLSTYAFFWEPLTVEDMLDRTIELGADAFQICDHPAVADFDAARLDALAARALAGGVALELGTRGTAVAHLDAYLGIAERLGARLVRTMVTGPAADEELTEVLPRYAAAGVTIALETYEKVPAADLVALVERVGHPNLGICLDPANGVAALDHPDRVVDVTAAHVVNLHVKDFAFTRDEGWVGFRLAGCPLGEGQLDLDRLFARVRPAERGISQIIEHWLPWQGDEAATVALERTWTAHNLAYLRRRA</sequence>
<dbReference type="EMBL" id="BLPG01000001">
    <property type="protein sequence ID" value="GFJ94069.1"/>
    <property type="molecule type" value="Genomic_DNA"/>
</dbReference>
<evidence type="ECO:0000313" key="2">
    <source>
        <dbReference type="EMBL" id="GFJ94069.1"/>
    </source>
</evidence>
<dbReference type="InterPro" id="IPR050312">
    <property type="entry name" value="IolE/XylAMocC-like"/>
</dbReference>
<dbReference type="Pfam" id="PF01261">
    <property type="entry name" value="AP_endonuc_2"/>
    <property type="match status" value="1"/>
</dbReference>
<accession>A0A6V8LHJ3</accession>